<dbReference type="EMBL" id="CP045871">
    <property type="protein sequence ID" value="QGG80416.1"/>
    <property type="molecule type" value="Genomic_DNA"/>
</dbReference>
<gene>
    <name evidence="3" type="ORF">GH975_07455</name>
</gene>
<dbReference type="GO" id="GO:0022857">
    <property type="term" value="F:transmembrane transporter activity"/>
    <property type="evidence" value="ECO:0007669"/>
    <property type="project" value="InterPro"/>
</dbReference>
<feature type="domain" description="ABC-type glycine betaine transport system substrate-binding" evidence="2">
    <location>
        <begin position="27"/>
        <end position="298"/>
    </location>
</feature>
<dbReference type="GO" id="GO:0043190">
    <property type="term" value="C:ATP-binding cassette (ABC) transporter complex"/>
    <property type="evidence" value="ECO:0007669"/>
    <property type="project" value="InterPro"/>
</dbReference>
<protein>
    <submittedName>
        <fullName evidence="3">Glycine/betaine ABC transporter substrate-binding protein</fullName>
    </submittedName>
</protein>
<dbReference type="AlphaFoldDB" id="A0A5Q2QEG6"/>
<organism evidence="3 4">
    <name type="scientific">Litorivicinus lipolyticus</name>
    <dbReference type="NCBI Taxonomy" id="418701"/>
    <lineage>
        <taxon>Bacteria</taxon>
        <taxon>Pseudomonadati</taxon>
        <taxon>Pseudomonadota</taxon>
        <taxon>Gammaproteobacteria</taxon>
        <taxon>Oceanospirillales</taxon>
        <taxon>Litorivicinaceae</taxon>
        <taxon>Litorivicinus</taxon>
    </lineage>
</organism>
<keyword evidence="1" id="KW-0732">Signal</keyword>
<sequence>MNNVKLKSSVLAVAMAASGAAYADCGEVSIGAMGWASGETISALAAFVMEQGYGCSVSIVPTDTVPAVTSLAENGQPDVVPEVWINSAPVYFELEAEGKIISASNTFANGGEEGWWVPKYLTDAHPELATIEGILANPELVDNRFHNCPVGWGCRVVNDNLKVVLDMEANGLEIFDHGSGANLAASIASAFEDKAPWFGYYWGPTAVLGKYEMTKVNIGDVNPEQHAINQKADADPAQLGVSGFPAAPIKTAITADFAAREPAVADFVANMALPNDLISKMLFWKQENNASADEAAAWVLTNYTDMIMGMVNDDARAKLGKLL</sequence>
<proteinExistence type="predicted"/>
<dbReference type="Pfam" id="PF04069">
    <property type="entry name" value="OpuAC"/>
    <property type="match status" value="1"/>
</dbReference>
<feature type="chain" id="PRO_5024431602" evidence="1">
    <location>
        <begin position="24"/>
        <end position="323"/>
    </location>
</feature>
<dbReference type="Proteomes" id="UP000388235">
    <property type="component" value="Chromosome"/>
</dbReference>
<dbReference type="Gene3D" id="3.40.190.100">
    <property type="entry name" value="Glycine betaine-binding periplasmic protein, domain 2"/>
    <property type="match status" value="1"/>
</dbReference>
<feature type="signal peptide" evidence="1">
    <location>
        <begin position="1"/>
        <end position="23"/>
    </location>
</feature>
<dbReference type="InterPro" id="IPR007210">
    <property type="entry name" value="ABC_Gly_betaine_transp_sub-bd"/>
</dbReference>
<evidence type="ECO:0000259" key="2">
    <source>
        <dbReference type="Pfam" id="PF04069"/>
    </source>
</evidence>
<dbReference type="OrthoDB" id="9786266at2"/>
<evidence type="ECO:0000313" key="4">
    <source>
        <dbReference type="Proteomes" id="UP000388235"/>
    </source>
</evidence>
<evidence type="ECO:0000313" key="3">
    <source>
        <dbReference type="EMBL" id="QGG80416.1"/>
    </source>
</evidence>
<dbReference type="SUPFAM" id="SSF53850">
    <property type="entry name" value="Periplasmic binding protein-like II"/>
    <property type="match status" value="1"/>
</dbReference>
<name>A0A5Q2QEG6_9GAMM</name>
<evidence type="ECO:0000256" key="1">
    <source>
        <dbReference type="SAM" id="SignalP"/>
    </source>
</evidence>
<keyword evidence="4" id="KW-1185">Reference proteome</keyword>
<accession>A0A5Q2QEG6</accession>
<dbReference type="Gene3D" id="3.10.105.10">
    <property type="entry name" value="Dipeptide-binding Protein, Domain 3"/>
    <property type="match status" value="1"/>
</dbReference>
<dbReference type="RefSeq" id="WP_153713920.1">
    <property type="nucleotide sequence ID" value="NZ_CP045871.1"/>
</dbReference>
<dbReference type="KEGG" id="llp:GH975_07455"/>
<reference evidence="3 4" key="1">
    <citation type="submission" date="2019-11" db="EMBL/GenBank/DDBJ databases">
        <authorList>
            <person name="Khan S.A."/>
            <person name="Jeon C.O."/>
            <person name="Chun B.H."/>
        </authorList>
    </citation>
    <scope>NUCLEOTIDE SEQUENCE [LARGE SCALE GENOMIC DNA]</scope>
    <source>
        <strain evidence="3 4">IMCC 1097</strain>
    </source>
</reference>